<evidence type="ECO:0000256" key="1">
    <source>
        <dbReference type="SAM" id="Phobius"/>
    </source>
</evidence>
<keyword evidence="1" id="KW-0812">Transmembrane</keyword>
<dbReference type="Proteomes" id="UP000029380">
    <property type="component" value="Unassembled WGS sequence"/>
</dbReference>
<accession>A0A091C4B0</accession>
<gene>
    <name evidence="2" type="ORF">TMUPMC115_1673</name>
</gene>
<keyword evidence="1" id="KW-1133">Transmembrane helix</keyword>
<sequence>MEAIFSCTLPFFAIFAWVFQREKARVINGFLFNFLLEFSDFTYSITFLLLAILLFLV</sequence>
<keyword evidence="1" id="KW-0472">Membrane</keyword>
<dbReference type="EMBL" id="JPVU01000176">
    <property type="protein sequence ID" value="KFN90927.1"/>
    <property type="molecule type" value="Genomic_DNA"/>
</dbReference>
<organism evidence="2 3">
    <name type="scientific">Tetragenococcus muriaticus PMC-11-5</name>
    <dbReference type="NCBI Taxonomy" id="1302649"/>
    <lineage>
        <taxon>Bacteria</taxon>
        <taxon>Bacillati</taxon>
        <taxon>Bacillota</taxon>
        <taxon>Bacilli</taxon>
        <taxon>Lactobacillales</taxon>
        <taxon>Enterococcaceae</taxon>
        <taxon>Tetragenococcus</taxon>
    </lineage>
</organism>
<evidence type="ECO:0000313" key="3">
    <source>
        <dbReference type="Proteomes" id="UP000029380"/>
    </source>
</evidence>
<evidence type="ECO:0000313" key="2">
    <source>
        <dbReference type="EMBL" id="KFN90927.1"/>
    </source>
</evidence>
<proteinExistence type="predicted"/>
<dbReference type="PATRIC" id="fig|1302649.3.peg.1676"/>
<name>A0A091C4B0_9ENTE</name>
<protein>
    <submittedName>
        <fullName evidence="2">Uncharacterized protein</fullName>
    </submittedName>
</protein>
<feature type="transmembrane region" description="Helical" evidence="1">
    <location>
        <begin position="30"/>
        <end position="56"/>
    </location>
</feature>
<reference evidence="2 3" key="1">
    <citation type="submission" date="2014-08" db="EMBL/GenBank/DDBJ databases">
        <title>Genome sequence of Tetragenococcus muriaticus.</title>
        <authorList>
            <person name="Chuea-nongthon C."/>
            <person name="Rodtong S."/>
            <person name="Yongsawatdigul J."/>
            <person name="Steele J.L."/>
            <person name="Liu X.-y."/>
            <person name="Speers J."/>
            <person name="Glasner J.D."/>
            <person name="Neeno-Eckwall E.C."/>
        </authorList>
    </citation>
    <scope>NUCLEOTIDE SEQUENCE [LARGE SCALE GENOMIC DNA]</scope>
    <source>
        <strain evidence="2 3">PMC-11-5</strain>
    </source>
</reference>
<dbReference type="AlphaFoldDB" id="A0A091C4B0"/>
<comment type="caution">
    <text evidence="2">The sequence shown here is derived from an EMBL/GenBank/DDBJ whole genome shotgun (WGS) entry which is preliminary data.</text>
</comment>